<evidence type="ECO:0000256" key="1">
    <source>
        <dbReference type="SAM" id="Phobius"/>
    </source>
</evidence>
<accession>A0A9N8DK46</accession>
<feature type="transmembrane region" description="Helical" evidence="1">
    <location>
        <begin position="191"/>
        <end position="209"/>
    </location>
</feature>
<feature type="transmembrane region" description="Helical" evidence="1">
    <location>
        <begin position="243"/>
        <end position="263"/>
    </location>
</feature>
<feature type="transmembrane region" description="Helical" evidence="1">
    <location>
        <begin position="123"/>
        <end position="144"/>
    </location>
</feature>
<dbReference type="Proteomes" id="UP001153069">
    <property type="component" value="Unassembled WGS sequence"/>
</dbReference>
<name>A0A9N8DK46_9STRA</name>
<keyword evidence="2" id="KW-0732">Signal</keyword>
<reference evidence="3" key="1">
    <citation type="submission" date="2020-06" db="EMBL/GenBank/DDBJ databases">
        <authorList>
            <consortium name="Plant Systems Biology data submission"/>
        </authorList>
    </citation>
    <scope>NUCLEOTIDE SEQUENCE</scope>
    <source>
        <strain evidence="3">D6</strain>
    </source>
</reference>
<evidence type="ECO:0000313" key="3">
    <source>
        <dbReference type="EMBL" id="CAB9502096.1"/>
    </source>
</evidence>
<gene>
    <name evidence="3" type="ORF">SEMRO_127_G060880.1</name>
</gene>
<feature type="chain" id="PRO_5040121331" evidence="2">
    <location>
        <begin position="26"/>
        <end position="302"/>
    </location>
</feature>
<keyword evidence="1" id="KW-0812">Transmembrane</keyword>
<dbReference type="PROSITE" id="PS51257">
    <property type="entry name" value="PROKAR_LIPOPROTEIN"/>
    <property type="match status" value="1"/>
</dbReference>
<dbReference type="AlphaFoldDB" id="A0A9N8DK46"/>
<feature type="signal peptide" evidence="2">
    <location>
        <begin position="1"/>
        <end position="25"/>
    </location>
</feature>
<dbReference type="EMBL" id="CAICTM010000126">
    <property type="protein sequence ID" value="CAB9502096.1"/>
    <property type="molecule type" value="Genomic_DNA"/>
</dbReference>
<evidence type="ECO:0000256" key="2">
    <source>
        <dbReference type="SAM" id="SignalP"/>
    </source>
</evidence>
<sequence length="302" mass="32130">MRSKAVSTIGTCLLLVLGCATETAAIQRPRFAVADVKASKTAHREVPTSTTLEAVANLRGGYFRGMVGRTYSVGMAVQGCAELVQSFRGDQDPNLALLQKAKGATILSIALTPLLVYFKDMEALTAVAASLAPRYIFMLGLALVDRQKVQARMERLAPAYVICTIWALAVVKNGDTTLNPFKLEALTGAKLIGYQLLVAGSGLFLATELQGKLLNLDVPANKAFGDALGEQGILDTTDGIIKLAIILYGPAKSMGLACLAWFVMQCVNTKVMKRRPGGSAMKVHLQLIGALLGGLYLAKLKT</sequence>
<keyword evidence="1" id="KW-1133">Transmembrane helix</keyword>
<organism evidence="3 4">
    <name type="scientific">Seminavis robusta</name>
    <dbReference type="NCBI Taxonomy" id="568900"/>
    <lineage>
        <taxon>Eukaryota</taxon>
        <taxon>Sar</taxon>
        <taxon>Stramenopiles</taxon>
        <taxon>Ochrophyta</taxon>
        <taxon>Bacillariophyta</taxon>
        <taxon>Bacillariophyceae</taxon>
        <taxon>Bacillariophycidae</taxon>
        <taxon>Naviculales</taxon>
        <taxon>Naviculaceae</taxon>
        <taxon>Seminavis</taxon>
    </lineage>
</organism>
<keyword evidence="1" id="KW-0472">Membrane</keyword>
<comment type="caution">
    <text evidence="3">The sequence shown here is derived from an EMBL/GenBank/DDBJ whole genome shotgun (WGS) entry which is preliminary data.</text>
</comment>
<feature type="transmembrane region" description="Helical" evidence="1">
    <location>
        <begin position="283"/>
        <end position="300"/>
    </location>
</feature>
<protein>
    <submittedName>
        <fullName evidence="3">Uncharacterized protein</fullName>
    </submittedName>
</protein>
<keyword evidence="4" id="KW-1185">Reference proteome</keyword>
<evidence type="ECO:0000313" key="4">
    <source>
        <dbReference type="Proteomes" id="UP001153069"/>
    </source>
</evidence>
<feature type="transmembrane region" description="Helical" evidence="1">
    <location>
        <begin position="156"/>
        <end position="171"/>
    </location>
</feature>
<proteinExistence type="predicted"/>